<evidence type="ECO:0000313" key="3">
    <source>
        <dbReference type="Proteomes" id="UP000215902"/>
    </source>
</evidence>
<dbReference type="PANTHER" id="PTHR15857:SF0">
    <property type="entry name" value="COMM DOMAIN-CONTAINING PROTEIN 2"/>
    <property type="match status" value="1"/>
</dbReference>
<dbReference type="PANTHER" id="PTHR15857">
    <property type="entry name" value="COMM DOMAIN CONTAINING PROTEIN 2"/>
    <property type="match status" value="1"/>
</dbReference>
<dbReference type="Pfam" id="PF07258">
    <property type="entry name" value="COMM_domain"/>
    <property type="match status" value="1"/>
</dbReference>
<sequence>MKLYQQVSIKLFNASFQTLLESFASHEVIEELCTMAESSFSSKLNPKLIANAASKCQIDKAEMQRLIDCLSLLLETSARLSCETKEVEECLLLCGAPAGVASGIAAHTAANQAALRDHLAHLDSAALALSPCQPTAPSMRSSRPTSQQSLPAFHSLRWRFDVEIASRCLGDQIVPLLKLHLVTQSADGRRTSHWLQTDPNNLRHLVESLEAALTAGQTNHAQRIVRYVK</sequence>
<feature type="domain" description="COMM" evidence="1">
    <location>
        <begin position="152"/>
        <end position="220"/>
    </location>
</feature>
<keyword evidence="3" id="KW-1185">Reference proteome</keyword>
<evidence type="ECO:0000259" key="1">
    <source>
        <dbReference type="PROSITE" id="PS51269"/>
    </source>
</evidence>
<accession>A0A267F4Z9</accession>
<comment type="caution">
    <text evidence="2">The sequence shown here is derived from an EMBL/GenBank/DDBJ whole genome shotgun (WGS) entry which is preliminary data.</text>
</comment>
<dbReference type="Proteomes" id="UP000215902">
    <property type="component" value="Unassembled WGS sequence"/>
</dbReference>
<organism evidence="2 3">
    <name type="scientific">Macrostomum lignano</name>
    <dbReference type="NCBI Taxonomy" id="282301"/>
    <lineage>
        <taxon>Eukaryota</taxon>
        <taxon>Metazoa</taxon>
        <taxon>Spiralia</taxon>
        <taxon>Lophotrochozoa</taxon>
        <taxon>Platyhelminthes</taxon>
        <taxon>Rhabditophora</taxon>
        <taxon>Macrostomorpha</taxon>
        <taxon>Macrostomida</taxon>
        <taxon>Macrostomidae</taxon>
        <taxon>Macrostomum</taxon>
    </lineage>
</organism>
<evidence type="ECO:0000313" key="2">
    <source>
        <dbReference type="EMBL" id="PAA68112.1"/>
    </source>
</evidence>
<dbReference type="PROSITE" id="PS51269">
    <property type="entry name" value="COMM"/>
    <property type="match status" value="1"/>
</dbReference>
<dbReference type="OrthoDB" id="10257479at2759"/>
<proteinExistence type="predicted"/>
<gene>
    <name evidence="2" type="ORF">BOX15_Mlig005719g1</name>
</gene>
<dbReference type="AlphaFoldDB" id="A0A267F4Z9"/>
<dbReference type="STRING" id="282301.A0A267F4Z9"/>
<dbReference type="InterPro" id="IPR037354">
    <property type="entry name" value="Commd2"/>
</dbReference>
<name>A0A267F4Z9_9PLAT</name>
<dbReference type="InterPro" id="IPR017920">
    <property type="entry name" value="COMM"/>
</dbReference>
<reference evidence="2 3" key="1">
    <citation type="submission" date="2017-06" db="EMBL/GenBank/DDBJ databases">
        <title>A platform for efficient transgenesis in Macrostomum lignano, a flatworm model organism for stem cell research.</title>
        <authorList>
            <person name="Berezikov E."/>
        </authorList>
    </citation>
    <scope>NUCLEOTIDE SEQUENCE [LARGE SCALE GENOMIC DNA]</scope>
    <source>
        <strain evidence="2">DV1</strain>
        <tissue evidence="2">Whole organism</tissue>
    </source>
</reference>
<dbReference type="EMBL" id="NIVC01001424">
    <property type="protein sequence ID" value="PAA68112.1"/>
    <property type="molecule type" value="Genomic_DNA"/>
</dbReference>
<protein>
    <recommendedName>
        <fullName evidence="1">COMM domain-containing protein</fullName>
    </recommendedName>
</protein>